<feature type="region of interest" description="Disordered" evidence="6">
    <location>
        <begin position="26"/>
        <end position="47"/>
    </location>
</feature>
<keyword evidence="3 5" id="KW-0378">Hydrolase</keyword>
<keyword evidence="4 5" id="KW-0326">Glycosidase</keyword>
<dbReference type="CDD" id="cd08998">
    <property type="entry name" value="GH43_Arb43a-like"/>
    <property type="match status" value="1"/>
</dbReference>
<dbReference type="RefSeq" id="WP_241042982.1">
    <property type="nucleotide sequence ID" value="NZ_BAAAJF010000044.1"/>
</dbReference>
<dbReference type="Gene3D" id="2.115.10.20">
    <property type="entry name" value="Glycosyl hydrolase domain, family 43"/>
    <property type="match status" value="1"/>
</dbReference>
<name>A0ABS9TUE2_9PSEU</name>
<comment type="pathway">
    <text evidence="1 5">Glycan metabolism; L-arabinan degradation.</text>
</comment>
<evidence type="ECO:0000313" key="9">
    <source>
        <dbReference type="Proteomes" id="UP001299970"/>
    </source>
</evidence>
<dbReference type="InterPro" id="IPR023296">
    <property type="entry name" value="Glyco_hydro_beta-prop_sf"/>
</dbReference>
<organism evidence="8 9">
    <name type="scientific">Pseudonocardia alaniniphila</name>
    <dbReference type="NCBI Taxonomy" id="75291"/>
    <lineage>
        <taxon>Bacteria</taxon>
        <taxon>Bacillati</taxon>
        <taxon>Actinomycetota</taxon>
        <taxon>Actinomycetes</taxon>
        <taxon>Pseudonocardiales</taxon>
        <taxon>Pseudonocardiaceae</taxon>
        <taxon>Pseudonocardia</taxon>
    </lineage>
</organism>
<evidence type="ECO:0000256" key="2">
    <source>
        <dbReference type="ARBA" id="ARBA00009865"/>
    </source>
</evidence>
<dbReference type="InterPro" id="IPR016840">
    <property type="entry name" value="Glyco_hydro_43_endo_a_Ara-ase"/>
</dbReference>
<evidence type="ECO:0000313" key="8">
    <source>
        <dbReference type="EMBL" id="MCH6172175.1"/>
    </source>
</evidence>
<evidence type="ECO:0000256" key="7">
    <source>
        <dbReference type="SAM" id="SignalP"/>
    </source>
</evidence>
<keyword evidence="7" id="KW-0732">Signal</keyword>
<comment type="similarity">
    <text evidence="2 5">Belongs to the glycosyl hydrolase 43 family.</text>
</comment>
<gene>
    <name evidence="8" type="ORF">MMF94_41400</name>
</gene>
<proteinExistence type="inferred from homology"/>
<evidence type="ECO:0000256" key="6">
    <source>
        <dbReference type="SAM" id="MobiDB-lite"/>
    </source>
</evidence>
<sequence length="341" mass="36662">MRLARLLTVAAAAFVSLAAVTAPSAAAGVPDSSSPSSGLTGDLDTHDPALVAGGPGQNWYVFSTGDPSVGHGTIQIRSSPDGQDWAFAGTVWDSIPSWIKKEIPGVNNLWAPEIYHYRGTYYLYYVASKFGTNDSLIALATNTTLDPNNAAYKWVDQGQILRSGSSDDYNALDPAIIEDGRGRPYMAFGSYWSGIRMLPLDWPSGHVAADAGEPLHLASRQEPPYAIEAAYIVHRAGWYYLFTSWDACCRGVDSTYRIVIGRSRLVTGPYLDRDGKSLLDGGGSTFLATSGNQVGPGGESVSDGILAYHYYDRADGGKPHLALQQLSWSADGWPEISDARQ</sequence>
<dbReference type="SUPFAM" id="SSF75005">
    <property type="entry name" value="Arabinanase/levansucrase/invertase"/>
    <property type="match status" value="1"/>
</dbReference>
<protein>
    <submittedName>
        <fullName evidence="8">Arabinan endo-1,5-alpha-L-arabinosidase</fullName>
    </submittedName>
</protein>
<dbReference type="PANTHER" id="PTHR43301:SF3">
    <property type="entry name" value="ARABINAN ENDO-1,5-ALPHA-L-ARABINOSIDASE A-RELATED"/>
    <property type="match status" value="1"/>
</dbReference>
<dbReference type="InterPro" id="IPR050727">
    <property type="entry name" value="GH43_arabinanases"/>
</dbReference>
<evidence type="ECO:0000256" key="5">
    <source>
        <dbReference type="PIRNR" id="PIRNR026534"/>
    </source>
</evidence>
<keyword evidence="9" id="KW-1185">Reference proteome</keyword>
<dbReference type="EMBL" id="JAKXMK010000059">
    <property type="protein sequence ID" value="MCH6172175.1"/>
    <property type="molecule type" value="Genomic_DNA"/>
</dbReference>
<accession>A0ABS9TUE2</accession>
<evidence type="ECO:0000256" key="1">
    <source>
        <dbReference type="ARBA" id="ARBA00004834"/>
    </source>
</evidence>
<feature type="signal peptide" evidence="7">
    <location>
        <begin position="1"/>
        <end position="27"/>
    </location>
</feature>
<evidence type="ECO:0000256" key="4">
    <source>
        <dbReference type="ARBA" id="ARBA00023295"/>
    </source>
</evidence>
<dbReference type="PANTHER" id="PTHR43301">
    <property type="entry name" value="ARABINAN ENDO-1,5-ALPHA-L-ARABINOSIDASE"/>
    <property type="match status" value="1"/>
</dbReference>
<dbReference type="Proteomes" id="UP001299970">
    <property type="component" value="Unassembled WGS sequence"/>
</dbReference>
<evidence type="ECO:0000256" key="3">
    <source>
        <dbReference type="ARBA" id="ARBA00022801"/>
    </source>
</evidence>
<reference evidence="8 9" key="1">
    <citation type="submission" date="2022-03" db="EMBL/GenBank/DDBJ databases">
        <title>Pseudonocardia alaer sp. nov., a novel actinomycete isolated from reed forest soil.</title>
        <authorList>
            <person name="Wang L."/>
        </authorList>
    </citation>
    <scope>NUCLEOTIDE SEQUENCE [LARGE SCALE GENOMIC DNA]</scope>
    <source>
        <strain evidence="8 9">Y-16303</strain>
    </source>
</reference>
<dbReference type="Pfam" id="PF04616">
    <property type="entry name" value="Glyco_hydro_43"/>
    <property type="match status" value="1"/>
</dbReference>
<dbReference type="PIRSF" id="PIRSF026534">
    <property type="entry name" value="Endo_alpha-L-arabinosidase"/>
    <property type="match status" value="1"/>
</dbReference>
<dbReference type="InterPro" id="IPR006710">
    <property type="entry name" value="Glyco_hydro_43"/>
</dbReference>
<feature type="chain" id="PRO_5045051396" evidence="7">
    <location>
        <begin position="28"/>
        <end position="341"/>
    </location>
</feature>
<comment type="caution">
    <text evidence="8">The sequence shown here is derived from an EMBL/GenBank/DDBJ whole genome shotgun (WGS) entry which is preliminary data.</text>
</comment>